<evidence type="ECO:0000256" key="3">
    <source>
        <dbReference type="ARBA" id="ARBA00022759"/>
    </source>
</evidence>
<keyword evidence="3 8" id="KW-0255">Endonuclease</keyword>
<dbReference type="SUPFAM" id="SSF143430">
    <property type="entry name" value="TTP0101/SSO1404-like"/>
    <property type="match status" value="1"/>
</dbReference>
<evidence type="ECO:0000313" key="8">
    <source>
        <dbReference type="EMBL" id="OHA06914.1"/>
    </source>
</evidence>
<keyword evidence="2" id="KW-0479">Metal-binding</keyword>
<evidence type="ECO:0000313" key="9">
    <source>
        <dbReference type="Proteomes" id="UP000176510"/>
    </source>
</evidence>
<gene>
    <name evidence="8" type="ORF">A3B34_03590</name>
</gene>
<dbReference type="GO" id="GO:0004521">
    <property type="term" value="F:RNA endonuclease activity"/>
    <property type="evidence" value="ECO:0007669"/>
    <property type="project" value="InterPro"/>
</dbReference>
<proteinExistence type="predicted"/>
<dbReference type="InterPro" id="IPR048846">
    <property type="entry name" value="PaaX-like_central"/>
</dbReference>
<evidence type="ECO:0000256" key="6">
    <source>
        <dbReference type="ARBA" id="ARBA00023118"/>
    </source>
</evidence>
<dbReference type="STRING" id="1802279.A3B34_03590"/>
<name>A0A1G2L5V1_9BACT</name>
<evidence type="ECO:0000256" key="2">
    <source>
        <dbReference type="ARBA" id="ARBA00022723"/>
    </source>
</evidence>
<evidence type="ECO:0000259" key="7">
    <source>
        <dbReference type="Pfam" id="PF20803"/>
    </source>
</evidence>
<accession>A0A1G2L5V1</accession>
<organism evidence="8 9">
    <name type="scientific">Candidatus Sungbacteria bacterium RIFCSPLOWO2_01_FULL_54_21</name>
    <dbReference type="NCBI Taxonomy" id="1802279"/>
    <lineage>
        <taxon>Bacteria</taxon>
        <taxon>Candidatus Sungiibacteriota</taxon>
    </lineage>
</organism>
<feature type="domain" description="Transcriptional repressor PaaX-like central Cas2-like" evidence="7">
    <location>
        <begin position="120"/>
        <end position="186"/>
    </location>
</feature>
<reference evidence="8 9" key="1">
    <citation type="journal article" date="2016" name="Nat. Commun.">
        <title>Thousands of microbial genomes shed light on interconnected biogeochemical processes in an aquifer system.</title>
        <authorList>
            <person name="Anantharaman K."/>
            <person name="Brown C.T."/>
            <person name="Hug L.A."/>
            <person name="Sharon I."/>
            <person name="Castelle C.J."/>
            <person name="Probst A.J."/>
            <person name="Thomas B.C."/>
            <person name="Singh A."/>
            <person name="Wilkins M.J."/>
            <person name="Karaoz U."/>
            <person name="Brodie E.L."/>
            <person name="Williams K.H."/>
            <person name="Hubbard S.S."/>
            <person name="Banfield J.F."/>
        </authorList>
    </citation>
    <scope>NUCLEOTIDE SEQUENCE [LARGE SCALE GENOMIC DNA]</scope>
</reference>
<keyword evidence="5" id="KW-0460">Magnesium</keyword>
<keyword evidence="6" id="KW-0051">Antiviral defense</keyword>
<dbReference type="Proteomes" id="UP000176510">
    <property type="component" value="Unassembled WGS sequence"/>
</dbReference>
<dbReference type="NCBIfam" id="TIGR01573">
    <property type="entry name" value="cas2"/>
    <property type="match status" value="1"/>
</dbReference>
<dbReference type="Pfam" id="PF20803">
    <property type="entry name" value="PaaX_M"/>
    <property type="match status" value="1"/>
</dbReference>
<dbReference type="EMBL" id="MHQR01000030">
    <property type="protein sequence ID" value="OHA06914.1"/>
    <property type="molecule type" value="Genomic_DNA"/>
</dbReference>
<dbReference type="InterPro" id="IPR021127">
    <property type="entry name" value="CRISPR_associated_Cas2"/>
</dbReference>
<dbReference type="GO" id="GO:0043571">
    <property type="term" value="P:maintenance of CRISPR repeat elements"/>
    <property type="evidence" value="ECO:0007669"/>
    <property type="project" value="InterPro"/>
</dbReference>
<dbReference type="Gene3D" id="3.30.70.2650">
    <property type="match status" value="1"/>
</dbReference>
<comment type="caution">
    <text evidence="8">The sequence shown here is derived from an EMBL/GenBank/DDBJ whole genome shotgun (WGS) entry which is preliminary data.</text>
</comment>
<keyword evidence="1" id="KW-0540">Nuclease</keyword>
<evidence type="ECO:0000256" key="5">
    <source>
        <dbReference type="ARBA" id="ARBA00022842"/>
    </source>
</evidence>
<evidence type="ECO:0000256" key="1">
    <source>
        <dbReference type="ARBA" id="ARBA00022722"/>
    </source>
</evidence>
<evidence type="ECO:0000256" key="4">
    <source>
        <dbReference type="ARBA" id="ARBA00022801"/>
    </source>
</evidence>
<dbReference type="AlphaFoldDB" id="A0A1G2L5V1"/>
<protein>
    <submittedName>
        <fullName evidence="8">CRISPR-associated endonuclease Cas2</fullName>
    </submittedName>
</protein>
<keyword evidence="4" id="KW-0378">Hydrolase</keyword>
<sequence>MGTITERILEVLQMQAEVAVHLFEIFATDRATSYQRARRPVQGFKTNWAQQYRTRQAFHALLNKLKRGGFIAQREKRKGALWHITPSGARRLARIKEKSVGSVALPPPHYTQEGNKTIVIIAFDVPEKERRKRQWLRDALHSLGFEKVQQSVWIGKRSIPAEFVRDLKEYSLLPYVQIFAVSSGGTLKQTY</sequence>